<comment type="caution">
    <text evidence="3">The sequence shown here is derived from an EMBL/GenBank/DDBJ whole genome shotgun (WGS) entry which is preliminary data.</text>
</comment>
<evidence type="ECO:0000313" key="3">
    <source>
        <dbReference type="EMBL" id="CAH1203805.1"/>
    </source>
</evidence>
<name>A0ABM9C4F8_9BACL</name>
<dbReference type="InterPro" id="IPR035919">
    <property type="entry name" value="EAL_sf"/>
</dbReference>
<dbReference type="CDD" id="cd01949">
    <property type="entry name" value="GGDEF"/>
    <property type="match status" value="1"/>
</dbReference>
<dbReference type="SMART" id="SM00052">
    <property type="entry name" value="EAL"/>
    <property type="match status" value="1"/>
</dbReference>
<dbReference type="PROSITE" id="PS50883">
    <property type="entry name" value="EAL"/>
    <property type="match status" value="1"/>
</dbReference>
<dbReference type="EMBL" id="CAKMMW010000005">
    <property type="protein sequence ID" value="CAH1203805.1"/>
    <property type="molecule type" value="Genomic_DNA"/>
</dbReference>
<dbReference type="PANTHER" id="PTHR44757:SF2">
    <property type="entry name" value="BIOFILM ARCHITECTURE MAINTENANCE PROTEIN MBAA"/>
    <property type="match status" value="1"/>
</dbReference>
<evidence type="ECO:0000259" key="1">
    <source>
        <dbReference type="PROSITE" id="PS50883"/>
    </source>
</evidence>
<dbReference type="Pfam" id="PF00990">
    <property type="entry name" value="GGDEF"/>
    <property type="match status" value="1"/>
</dbReference>
<dbReference type="SMART" id="SM00267">
    <property type="entry name" value="GGDEF"/>
    <property type="match status" value="1"/>
</dbReference>
<dbReference type="InterPro" id="IPR029787">
    <property type="entry name" value="Nucleotide_cyclase"/>
</dbReference>
<dbReference type="SUPFAM" id="SSF55073">
    <property type="entry name" value="Nucleotide cyclase"/>
    <property type="match status" value="1"/>
</dbReference>
<dbReference type="InterPro" id="IPR052155">
    <property type="entry name" value="Biofilm_reg_signaling"/>
</dbReference>
<sequence length="521" mass="59675">MRTMNSRSISEINSRNRILQIKTDILSLFASGESLSTILRAIDKTKRSITIPNKRSHSLLSSKQVKINQHEQLELIEILRELKAYAIKRNEEKKKLLALVYHDSLTGLRNRRYFKEKLTTMIQKHHKQDINLELMFIDLDHFKWINDSLGYEAGDRLLVQIAGRIKTCVGQLGTVARLGGDEFTVILEGIHSSGQMVGVAERIIEAFKEPIWLDKHEIRVTMSAGISIFPDHGMTASMLMKRADKAMYHAKQEGRNQFVIYQSSFDDGEYKRFVFKSQFVKALADRQFFLEYQPRVELDSGEINSLEALVRWNHPDQGIVGPMAFISLAEETGFIVPLGEWVIREACRQIKQWQQKGLPPVRVAINVSAKQFLQASFVNRMKEILSENEIKPAFIEIEITESELMKDEQPIVDALKVIKEMGVFLSIDDFGTGYSSLQYLKTFKLDALKIDRSFIKDLPQDKALTKMIISLARKLKLKVIAEGVETHEQHTWLLNSGCHQAQGYLYSKPLGASDIEYILNE</sequence>
<keyword evidence="4" id="KW-1185">Reference proteome</keyword>
<dbReference type="NCBIfam" id="TIGR00254">
    <property type="entry name" value="GGDEF"/>
    <property type="match status" value="1"/>
</dbReference>
<accession>A0ABM9C4F8</accession>
<dbReference type="Gene3D" id="3.30.70.270">
    <property type="match status" value="1"/>
</dbReference>
<dbReference type="RefSeq" id="WP_236287357.1">
    <property type="nucleotide sequence ID" value="NZ_CAKMMW010000005.1"/>
</dbReference>
<dbReference type="Proteomes" id="UP000838821">
    <property type="component" value="Unassembled WGS sequence"/>
</dbReference>
<gene>
    <name evidence="3" type="ORF">PAECIP111891_02432</name>
</gene>
<dbReference type="PROSITE" id="PS50887">
    <property type="entry name" value="GGDEF"/>
    <property type="match status" value="1"/>
</dbReference>
<evidence type="ECO:0000313" key="4">
    <source>
        <dbReference type="Proteomes" id="UP000838821"/>
    </source>
</evidence>
<dbReference type="InterPro" id="IPR043128">
    <property type="entry name" value="Rev_trsase/Diguanyl_cyclase"/>
</dbReference>
<dbReference type="Pfam" id="PF00563">
    <property type="entry name" value="EAL"/>
    <property type="match status" value="1"/>
</dbReference>
<dbReference type="PANTHER" id="PTHR44757">
    <property type="entry name" value="DIGUANYLATE CYCLASE DGCP"/>
    <property type="match status" value="1"/>
</dbReference>
<feature type="domain" description="EAL" evidence="1">
    <location>
        <begin position="272"/>
        <end position="521"/>
    </location>
</feature>
<protein>
    <submittedName>
        <fullName evidence="3">Signaling protein</fullName>
    </submittedName>
</protein>
<dbReference type="SUPFAM" id="SSF141868">
    <property type="entry name" value="EAL domain-like"/>
    <property type="match status" value="1"/>
</dbReference>
<dbReference type="CDD" id="cd01948">
    <property type="entry name" value="EAL"/>
    <property type="match status" value="1"/>
</dbReference>
<feature type="domain" description="GGDEF" evidence="2">
    <location>
        <begin position="130"/>
        <end position="263"/>
    </location>
</feature>
<dbReference type="InterPro" id="IPR001633">
    <property type="entry name" value="EAL_dom"/>
</dbReference>
<organism evidence="3 4">
    <name type="scientific">Paenibacillus allorhizoplanae</name>
    <dbReference type="NCBI Taxonomy" id="2905648"/>
    <lineage>
        <taxon>Bacteria</taxon>
        <taxon>Bacillati</taxon>
        <taxon>Bacillota</taxon>
        <taxon>Bacilli</taxon>
        <taxon>Bacillales</taxon>
        <taxon>Paenibacillaceae</taxon>
        <taxon>Paenibacillus</taxon>
    </lineage>
</organism>
<reference evidence="3" key="1">
    <citation type="submission" date="2022-01" db="EMBL/GenBank/DDBJ databases">
        <authorList>
            <person name="Criscuolo A."/>
        </authorList>
    </citation>
    <scope>NUCLEOTIDE SEQUENCE</scope>
    <source>
        <strain evidence="3">CIP111891</strain>
    </source>
</reference>
<dbReference type="InterPro" id="IPR000160">
    <property type="entry name" value="GGDEF_dom"/>
</dbReference>
<dbReference type="Gene3D" id="3.20.20.450">
    <property type="entry name" value="EAL domain"/>
    <property type="match status" value="1"/>
</dbReference>
<proteinExistence type="predicted"/>
<evidence type="ECO:0000259" key="2">
    <source>
        <dbReference type="PROSITE" id="PS50887"/>
    </source>
</evidence>